<dbReference type="AlphaFoldDB" id="A0A2A9E552"/>
<protein>
    <submittedName>
        <fullName evidence="3">LysM domain-containing protein</fullName>
    </submittedName>
</protein>
<dbReference type="InterPro" id="IPR036779">
    <property type="entry name" value="LysM_dom_sf"/>
</dbReference>
<dbReference type="SMART" id="SM00257">
    <property type="entry name" value="LysM"/>
    <property type="match status" value="1"/>
</dbReference>
<proteinExistence type="predicted"/>
<evidence type="ECO:0000256" key="1">
    <source>
        <dbReference type="SAM" id="Phobius"/>
    </source>
</evidence>
<dbReference type="EMBL" id="PDJG01000001">
    <property type="protein sequence ID" value="PFG33485.1"/>
    <property type="molecule type" value="Genomic_DNA"/>
</dbReference>
<dbReference type="PROSITE" id="PS51782">
    <property type="entry name" value="LYSM"/>
    <property type="match status" value="1"/>
</dbReference>
<feature type="domain" description="LysM" evidence="2">
    <location>
        <begin position="67"/>
        <end position="117"/>
    </location>
</feature>
<sequence length="120" mass="12636">MAHVVALSSGAAHIRSGVEDWLGIADLEITRRGRLVVWTIGVALMLVVLLMGGRAVAGSPDSATHVMPHTVSQGETLWAIASTVAHPGEDLRDVVSLIIEVNGRSSADLQAGEQILLPLR</sequence>
<comment type="caution">
    <text evidence="3">The sequence shown here is derived from an EMBL/GenBank/DDBJ whole genome shotgun (WGS) entry which is preliminary data.</text>
</comment>
<keyword evidence="1" id="KW-0472">Membrane</keyword>
<evidence type="ECO:0000313" key="4">
    <source>
        <dbReference type="Proteomes" id="UP000225548"/>
    </source>
</evidence>
<feature type="transmembrane region" description="Helical" evidence="1">
    <location>
        <begin position="35"/>
        <end position="57"/>
    </location>
</feature>
<dbReference type="CDD" id="cd00118">
    <property type="entry name" value="LysM"/>
    <property type="match status" value="1"/>
</dbReference>
<evidence type="ECO:0000313" key="3">
    <source>
        <dbReference type="EMBL" id="PFG33485.1"/>
    </source>
</evidence>
<keyword evidence="1" id="KW-1133">Transmembrane helix</keyword>
<dbReference type="Proteomes" id="UP000225548">
    <property type="component" value="Unassembled WGS sequence"/>
</dbReference>
<reference evidence="3 4" key="1">
    <citation type="submission" date="2017-10" db="EMBL/GenBank/DDBJ databases">
        <title>Sequencing the genomes of 1000 actinobacteria strains.</title>
        <authorList>
            <person name="Klenk H.-P."/>
        </authorList>
    </citation>
    <scope>NUCLEOTIDE SEQUENCE [LARGE SCALE GENOMIC DNA]</scope>
    <source>
        <strain evidence="3 4">DSM 18966</strain>
    </source>
</reference>
<organism evidence="3 4">
    <name type="scientific">Sanguibacter antarcticus</name>
    <dbReference type="NCBI Taxonomy" id="372484"/>
    <lineage>
        <taxon>Bacteria</taxon>
        <taxon>Bacillati</taxon>
        <taxon>Actinomycetota</taxon>
        <taxon>Actinomycetes</taxon>
        <taxon>Micrococcales</taxon>
        <taxon>Sanguibacteraceae</taxon>
        <taxon>Sanguibacter</taxon>
    </lineage>
</organism>
<name>A0A2A9E552_9MICO</name>
<dbReference type="RefSeq" id="WP_169925356.1">
    <property type="nucleotide sequence ID" value="NZ_PDJG01000001.1"/>
</dbReference>
<dbReference type="InterPro" id="IPR018392">
    <property type="entry name" value="LysM"/>
</dbReference>
<dbReference type="Gene3D" id="3.10.350.10">
    <property type="entry name" value="LysM domain"/>
    <property type="match status" value="1"/>
</dbReference>
<dbReference type="Pfam" id="PF01476">
    <property type="entry name" value="LysM"/>
    <property type="match status" value="1"/>
</dbReference>
<gene>
    <name evidence="3" type="ORF">ATL42_1362</name>
</gene>
<evidence type="ECO:0000259" key="2">
    <source>
        <dbReference type="PROSITE" id="PS51782"/>
    </source>
</evidence>
<accession>A0A2A9E552</accession>
<keyword evidence="4" id="KW-1185">Reference proteome</keyword>
<keyword evidence="1" id="KW-0812">Transmembrane</keyword>